<comment type="catalytic activity">
    <reaction evidence="10">
        <text>L-threonyl-[protein] + ATP = O-phospho-L-threonyl-[protein] + ADP + H(+)</text>
        <dbReference type="Rhea" id="RHEA:46608"/>
        <dbReference type="Rhea" id="RHEA-COMP:11060"/>
        <dbReference type="Rhea" id="RHEA-COMP:11605"/>
        <dbReference type="ChEBI" id="CHEBI:15378"/>
        <dbReference type="ChEBI" id="CHEBI:30013"/>
        <dbReference type="ChEBI" id="CHEBI:30616"/>
        <dbReference type="ChEBI" id="CHEBI:61977"/>
        <dbReference type="ChEBI" id="CHEBI:456216"/>
        <dbReference type="EC" id="2.7.11.1"/>
    </reaction>
</comment>
<evidence type="ECO:0000256" key="8">
    <source>
        <dbReference type="ARBA" id="ARBA00023006"/>
    </source>
</evidence>
<dbReference type="PANTHER" id="PTHR24348:SF22">
    <property type="entry name" value="NON-SPECIFIC SERINE_THREONINE PROTEIN KINASE"/>
    <property type="match status" value="1"/>
</dbReference>
<comment type="catalytic activity">
    <reaction evidence="11">
        <text>L-seryl-[protein] + ATP = O-phospho-L-seryl-[protein] + ADP + H(+)</text>
        <dbReference type="Rhea" id="RHEA:17989"/>
        <dbReference type="Rhea" id="RHEA-COMP:9863"/>
        <dbReference type="Rhea" id="RHEA-COMP:11604"/>
        <dbReference type="ChEBI" id="CHEBI:15378"/>
        <dbReference type="ChEBI" id="CHEBI:29999"/>
        <dbReference type="ChEBI" id="CHEBI:30616"/>
        <dbReference type="ChEBI" id="CHEBI:83421"/>
        <dbReference type="ChEBI" id="CHEBI:456216"/>
        <dbReference type="EC" id="2.7.11.1"/>
    </reaction>
</comment>
<evidence type="ECO:0000313" key="14">
    <source>
        <dbReference type="Proteomes" id="UP000244722"/>
    </source>
</evidence>
<reference evidence="13 14" key="1">
    <citation type="submission" date="2017-04" db="EMBL/GenBank/DDBJ databases">
        <title>Draft genome sequence of Tuber borchii Vittad., a whitish edible truffle.</title>
        <authorList>
            <consortium name="DOE Joint Genome Institute"/>
            <person name="Murat C."/>
            <person name="Kuo A."/>
            <person name="Barry K.W."/>
            <person name="Clum A."/>
            <person name="Dockter R.B."/>
            <person name="Fauchery L."/>
            <person name="Iotti M."/>
            <person name="Kohler A."/>
            <person name="Labutti K."/>
            <person name="Lindquist E.A."/>
            <person name="Lipzen A."/>
            <person name="Ohm R.A."/>
            <person name="Wang M."/>
            <person name="Grigoriev I.V."/>
            <person name="Zambonelli A."/>
            <person name="Martin F.M."/>
        </authorList>
    </citation>
    <scope>NUCLEOTIDE SEQUENCE [LARGE SCALE GENOMIC DNA]</scope>
    <source>
        <strain evidence="13 14">Tbo3840</strain>
    </source>
</reference>
<dbReference type="InterPro" id="IPR045269">
    <property type="entry name" value="Atg1-like"/>
</dbReference>
<dbReference type="InterPro" id="IPR000719">
    <property type="entry name" value="Prot_kinase_dom"/>
</dbReference>
<dbReference type="Pfam" id="PF00069">
    <property type="entry name" value="Pkinase"/>
    <property type="match status" value="1"/>
</dbReference>
<dbReference type="InterPro" id="IPR011009">
    <property type="entry name" value="Kinase-like_dom_sf"/>
</dbReference>
<dbReference type="GO" id="GO:0004674">
    <property type="term" value="F:protein serine/threonine kinase activity"/>
    <property type="evidence" value="ECO:0007669"/>
    <property type="project" value="UniProtKB-KW"/>
</dbReference>
<evidence type="ECO:0000256" key="2">
    <source>
        <dbReference type="ARBA" id="ARBA00012513"/>
    </source>
</evidence>
<sequence length="391" mass="44184">MAKELPRVDLIKHYRLETFFREGSVSHTIRSPFTYEEEWRCAEVIGRGGFSVVHLEHGPNNRVRAVKVIDKAAFLPALDFTRELTIMSFLTEVFLGWFEDSENLYISMEYFEKGDLRRYLSERVSVPTAKLLARQLLEGLNVMHRNGIAHRDIKPENIFVVSLSPFRVKLGDFGVSKFINEHTTLRTRVFTRSYSAPEILGALESSLEASEYTRAVDIWSLGCVMFEVLTGSVLFKMECFVWHFCYGKAEIMLGPLREAMSDEGGFEFVGGLLPPEPMGRPSAVEALRDPWLKVPEIRRVEEGGGGRGYAKMAQDLATCRLWVRVFYFLMAALRAVGKSGVGKYVGGRSGGSAARIVRFDFGNYGMLYRCRNSWGAVIYGYVLRSLGPATD</sequence>
<dbReference type="PANTHER" id="PTHR24348">
    <property type="entry name" value="SERINE/THREONINE-PROTEIN KINASE UNC-51-RELATED"/>
    <property type="match status" value="1"/>
</dbReference>
<dbReference type="GO" id="GO:0000045">
    <property type="term" value="P:autophagosome assembly"/>
    <property type="evidence" value="ECO:0007669"/>
    <property type="project" value="TreeGrafter"/>
</dbReference>
<keyword evidence="3" id="KW-0723">Serine/threonine-protein kinase</keyword>
<name>A0A2T7A7N7_TUBBO</name>
<comment type="caution">
    <text evidence="13">The sequence shown here is derived from an EMBL/GenBank/DDBJ whole genome shotgun (WGS) entry which is preliminary data.</text>
</comment>
<dbReference type="OrthoDB" id="4772757at2759"/>
<keyword evidence="6 13" id="KW-0418">Kinase</keyword>
<comment type="subcellular location">
    <subcellularLocation>
        <location evidence="1">Preautophagosomal structure membrane</location>
        <topology evidence="1">Peripheral membrane protein</topology>
    </subcellularLocation>
</comment>
<dbReference type="PROSITE" id="PS50011">
    <property type="entry name" value="PROTEIN_KINASE_DOM"/>
    <property type="match status" value="1"/>
</dbReference>
<keyword evidence="8" id="KW-0072">Autophagy</keyword>
<keyword evidence="14" id="KW-1185">Reference proteome</keyword>
<evidence type="ECO:0000256" key="11">
    <source>
        <dbReference type="ARBA" id="ARBA00048679"/>
    </source>
</evidence>
<dbReference type="AlphaFoldDB" id="A0A2T7A7N7"/>
<evidence type="ECO:0000259" key="12">
    <source>
        <dbReference type="PROSITE" id="PS50011"/>
    </source>
</evidence>
<dbReference type="Proteomes" id="UP000244722">
    <property type="component" value="Unassembled WGS sequence"/>
</dbReference>
<dbReference type="EMBL" id="NESQ01000008">
    <property type="protein sequence ID" value="PUU83722.1"/>
    <property type="molecule type" value="Genomic_DNA"/>
</dbReference>
<dbReference type="SMART" id="SM00220">
    <property type="entry name" value="S_TKc"/>
    <property type="match status" value="1"/>
</dbReference>
<keyword evidence="5" id="KW-0547">Nucleotide-binding</keyword>
<dbReference type="GO" id="GO:0010506">
    <property type="term" value="P:regulation of autophagy"/>
    <property type="evidence" value="ECO:0007669"/>
    <property type="project" value="InterPro"/>
</dbReference>
<gene>
    <name evidence="13" type="ORF">B9Z19DRAFT_1189469</name>
</gene>
<evidence type="ECO:0000256" key="4">
    <source>
        <dbReference type="ARBA" id="ARBA00022679"/>
    </source>
</evidence>
<keyword evidence="7" id="KW-0067">ATP-binding</keyword>
<dbReference type="GO" id="GO:0034045">
    <property type="term" value="C:phagophore assembly site membrane"/>
    <property type="evidence" value="ECO:0007669"/>
    <property type="project" value="UniProtKB-SubCell"/>
</dbReference>
<keyword evidence="4" id="KW-0808">Transferase</keyword>
<dbReference type="PROSITE" id="PS00108">
    <property type="entry name" value="PROTEIN_KINASE_ST"/>
    <property type="match status" value="1"/>
</dbReference>
<dbReference type="STRING" id="42251.A0A2T7A7N7"/>
<dbReference type="GO" id="GO:0005776">
    <property type="term" value="C:autophagosome"/>
    <property type="evidence" value="ECO:0007669"/>
    <property type="project" value="TreeGrafter"/>
</dbReference>
<evidence type="ECO:0000256" key="10">
    <source>
        <dbReference type="ARBA" id="ARBA00047899"/>
    </source>
</evidence>
<evidence type="ECO:0000256" key="6">
    <source>
        <dbReference type="ARBA" id="ARBA00022777"/>
    </source>
</evidence>
<evidence type="ECO:0000256" key="1">
    <source>
        <dbReference type="ARBA" id="ARBA00004623"/>
    </source>
</evidence>
<dbReference type="GO" id="GO:0005524">
    <property type="term" value="F:ATP binding"/>
    <property type="evidence" value="ECO:0007669"/>
    <property type="project" value="UniProtKB-KW"/>
</dbReference>
<evidence type="ECO:0000256" key="9">
    <source>
        <dbReference type="ARBA" id="ARBA00030237"/>
    </source>
</evidence>
<dbReference type="GO" id="GO:0005829">
    <property type="term" value="C:cytosol"/>
    <property type="evidence" value="ECO:0007669"/>
    <property type="project" value="TreeGrafter"/>
</dbReference>
<proteinExistence type="predicted"/>
<feature type="domain" description="Protein kinase" evidence="12">
    <location>
        <begin position="39"/>
        <end position="292"/>
    </location>
</feature>
<dbReference type="Gene3D" id="1.10.510.10">
    <property type="entry name" value="Transferase(Phosphotransferase) domain 1"/>
    <property type="match status" value="1"/>
</dbReference>
<evidence type="ECO:0000256" key="7">
    <source>
        <dbReference type="ARBA" id="ARBA00022840"/>
    </source>
</evidence>
<dbReference type="InterPro" id="IPR008271">
    <property type="entry name" value="Ser/Thr_kinase_AS"/>
</dbReference>
<evidence type="ECO:0000256" key="5">
    <source>
        <dbReference type="ARBA" id="ARBA00022741"/>
    </source>
</evidence>
<protein>
    <recommendedName>
        <fullName evidence="2">non-specific serine/threonine protein kinase</fullName>
        <ecNumber evidence="2">2.7.11.1</ecNumber>
    </recommendedName>
    <alternativeName>
        <fullName evidence="9">Autophagy-related protein 1</fullName>
    </alternativeName>
</protein>
<evidence type="ECO:0000256" key="3">
    <source>
        <dbReference type="ARBA" id="ARBA00022527"/>
    </source>
</evidence>
<dbReference type="EC" id="2.7.11.1" evidence="2"/>
<accession>A0A2T7A7N7</accession>
<dbReference type="SUPFAM" id="SSF56112">
    <property type="entry name" value="Protein kinase-like (PK-like)"/>
    <property type="match status" value="1"/>
</dbReference>
<organism evidence="13 14">
    <name type="scientific">Tuber borchii</name>
    <name type="common">White truffle</name>
    <dbReference type="NCBI Taxonomy" id="42251"/>
    <lineage>
        <taxon>Eukaryota</taxon>
        <taxon>Fungi</taxon>
        <taxon>Dikarya</taxon>
        <taxon>Ascomycota</taxon>
        <taxon>Pezizomycotina</taxon>
        <taxon>Pezizomycetes</taxon>
        <taxon>Pezizales</taxon>
        <taxon>Tuberaceae</taxon>
        <taxon>Tuber</taxon>
    </lineage>
</organism>
<evidence type="ECO:0000313" key="13">
    <source>
        <dbReference type="EMBL" id="PUU83722.1"/>
    </source>
</evidence>